<keyword evidence="3" id="KW-1185">Reference proteome</keyword>
<dbReference type="PATRIC" id="fig|1435349.4.peg.3389"/>
<gene>
    <name evidence="2" type="ORF">PW52_11965</name>
</gene>
<reference evidence="2 3" key="1">
    <citation type="submission" date="2014-11" db="EMBL/GenBank/DDBJ databases">
        <title>Tamlana sedimentorum sp. nov., isolated from shallow sand sediments of the Sea of Japan.</title>
        <authorList>
            <person name="Romanenko L.A."/>
        </authorList>
    </citation>
    <scope>NUCLEOTIDE SEQUENCE [LARGE SCALE GENOMIC DNA]</scope>
    <source>
        <strain evidence="2 3">JCM 19808</strain>
    </source>
</reference>
<dbReference type="AlphaFoldDB" id="A0A0D7W7H6"/>
<dbReference type="OrthoDB" id="6638088at2"/>
<dbReference type="GO" id="GO:0016740">
    <property type="term" value="F:transferase activity"/>
    <property type="evidence" value="ECO:0007669"/>
    <property type="project" value="UniProtKB-KW"/>
</dbReference>
<dbReference type="Proteomes" id="UP000032578">
    <property type="component" value="Unassembled WGS sequence"/>
</dbReference>
<organism evidence="2 3">
    <name type="scientific">Neotamlana sedimentorum</name>
    <dbReference type="NCBI Taxonomy" id="1435349"/>
    <lineage>
        <taxon>Bacteria</taxon>
        <taxon>Pseudomonadati</taxon>
        <taxon>Bacteroidota</taxon>
        <taxon>Flavobacteriia</taxon>
        <taxon>Flavobacteriales</taxon>
        <taxon>Flavobacteriaceae</taxon>
        <taxon>Neotamlana</taxon>
    </lineage>
</organism>
<keyword evidence="2" id="KW-0808">Transferase</keyword>
<feature type="domain" description="Spore protein YkvP/CgeB glycosyl transferase-like" evidence="1">
    <location>
        <begin position="254"/>
        <end position="374"/>
    </location>
</feature>
<accession>A0A0D7W7H6</accession>
<comment type="caution">
    <text evidence="2">The sequence shown here is derived from an EMBL/GenBank/DDBJ whole genome shotgun (WGS) entry which is preliminary data.</text>
</comment>
<sequence>MNILLIGEFSRLHNSLKEGLVCHGHEVTIIGTGDGFKKYPIDICIKNRFLENKKLHFLAKAIHRITNISLVKVEYAYRYFKQLHKLKHYDVVQLINENSFKANPKVEIWLLKKIIKHNKKVFLLSCGADYSSIKYAFDKKLKYSILTPFNKDESLQKKSKHMLRFLKPKYKKLHDFLFENVNGVIASDLDYHLPLINHPKYLGLIPNPINTDKINFIENKVSNKVNIFHGISIANYAKKGNIYFEEALATLKDKYPDKVHIETTKNVPYKTYITLYNNCNILLDQTYSYDQGFNALEAMAKGKVVFTGAEQEWLDYYNLKEDTIVINAIPNTQKLIEKLEWLILNPDKINEISKNARAFVESHHNYKKIAQLYLDTWQKN</sequence>
<dbReference type="STRING" id="1435349.PW52_11965"/>
<name>A0A0D7W7H6_9FLAO</name>
<dbReference type="SUPFAM" id="SSF53756">
    <property type="entry name" value="UDP-Glycosyltransferase/glycogen phosphorylase"/>
    <property type="match status" value="1"/>
</dbReference>
<evidence type="ECO:0000259" key="1">
    <source>
        <dbReference type="Pfam" id="PF13524"/>
    </source>
</evidence>
<evidence type="ECO:0000313" key="3">
    <source>
        <dbReference type="Proteomes" id="UP000032578"/>
    </source>
</evidence>
<dbReference type="RefSeq" id="WP_044633195.1">
    <property type="nucleotide sequence ID" value="NZ_JTDW01000008.1"/>
</dbReference>
<dbReference type="Pfam" id="PF13524">
    <property type="entry name" value="Glyco_trans_1_2"/>
    <property type="match status" value="1"/>
</dbReference>
<dbReference type="InterPro" id="IPR055259">
    <property type="entry name" value="YkvP/CgeB_Glyco_trans-like"/>
</dbReference>
<protein>
    <submittedName>
        <fullName evidence="2">Glycosyl transferase family 1</fullName>
    </submittedName>
</protein>
<dbReference type="Gene3D" id="3.40.50.2000">
    <property type="entry name" value="Glycogen Phosphorylase B"/>
    <property type="match status" value="1"/>
</dbReference>
<evidence type="ECO:0000313" key="2">
    <source>
        <dbReference type="EMBL" id="KJD35066.1"/>
    </source>
</evidence>
<proteinExistence type="predicted"/>
<dbReference type="EMBL" id="JTDW01000008">
    <property type="protein sequence ID" value="KJD35066.1"/>
    <property type="molecule type" value="Genomic_DNA"/>
</dbReference>